<evidence type="ECO:0000256" key="11">
    <source>
        <dbReference type="ARBA" id="ARBA00030547"/>
    </source>
</evidence>
<evidence type="ECO:0000256" key="7">
    <source>
        <dbReference type="ARBA" id="ARBA00022490"/>
    </source>
</evidence>
<gene>
    <name evidence="12 15" type="primary">hisA</name>
    <name evidence="15" type="ORF">OXPF_14420</name>
</gene>
<feature type="active site" description="Proton donor" evidence="12">
    <location>
        <position position="129"/>
    </location>
</feature>
<evidence type="ECO:0000256" key="9">
    <source>
        <dbReference type="ARBA" id="ARBA00023102"/>
    </source>
</evidence>
<evidence type="ECO:0000256" key="4">
    <source>
        <dbReference type="ARBA" id="ARBA00009667"/>
    </source>
</evidence>
<comment type="catalytic activity">
    <reaction evidence="1 12 14">
        <text>1-(5-phospho-beta-D-ribosyl)-5-[(5-phospho-beta-D-ribosylamino)methylideneamino]imidazole-4-carboxamide = 5-[(5-phospho-1-deoxy-D-ribulos-1-ylimino)methylamino]-1-(5-phospho-beta-D-ribosyl)imidazole-4-carboxamide</text>
        <dbReference type="Rhea" id="RHEA:15469"/>
        <dbReference type="ChEBI" id="CHEBI:58435"/>
        <dbReference type="ChEBI" id="CHEBI:58525"/>
        <dbReference type="EC" id="5.3.1.16"/>
    </reaction>
</comment>
<evidence type="ECO:0000256" key="6">
    <source>
        <dbReference type="ARBA" id="ARBA00018464"/>
    </source>
</evidence>
<dbReference type="SUPFAM" id="SSF51366">
    <property type="entry name" value="Ribulose-phoshate binding barrel"/>
    <property type="match status" value="1"/>
</dbReference>
<dbReference type="EC" id="5.3.1.16" evidence="5 12"/>
<evidence type="ECO:0000256" key="2">
    <source>
        <dbReference type="ARBA" id="ARBA00004496"/>
    </source>
</evidence>
<dbReference type="PANTHER" id="PTHR43090:SF2">
    <property type="entry name" value="1-(5-PHOSPHORIBOSYL)-5-[(5-PHOSPHORIBOSYLAMINO)METHYLIDENEAMINO] IMIDAZOLE-4-CARBOXAMIDE ISOMERASE"/>
    <property type="match status" value="1"/>
</dbReference>
<evidence type="ECO:0000313" key="16">
    <source>
        <dbReference type="Proteomes" id="UP000050326"/>
    </source>
</evidence>
<keyword evidence="7 12" id="KW-0963">Cytoplasm</keyword>
<evidence type="ECO:0000256" key="8">
    <source>
        <dbReference type="ARBA" id="ARBA00022605"/>
    </source>
</evidence>
<feature type="active site" description="Proton acceptor" evidence="12">
    <location>
        <position position="8"/>
    </location>
</feature>
<dbReference type="InterPro" id="IPR006063">
    <property type="entry name" value="HisA_bact_arch"/>
</dbReference>
<evidence type="ECO:0000256" key="10">
    <source>
        <dbReference type="ARBA" id="ARBA00023235"/>
    </source>
</evidence>
<dbReference type="CDD" id="cd04732">
    <property type="entry name" value="HisA"/>
    <property type="match status" value="1"/>
</dbReference>
<dbReference type="GO" id="GO:0003949">
    <property type="term" value="F:1-(5-phosphoribosyl)-5-[(5-phosphoribosylamino)methylideneamino]imidazole-4-carboxamide isomerase activity"/>
    <property type="evidence" value="ECO:0007669"/>
    <property type="project" value="UniProtKB-UniRule"/>
</dbReference>
<sequence length="239" mass="26094">MIIYPAIDIKDRSCVRLRQGRAEESTVYFDNPVNAGILWAGKGSKTIHVVDLDGAFKGEYVNLDIIKELKYKTGLFVQMGGGIRDKDAVKTILGAGIDRIIIGSAAIKDINFVKWAVENYDDKIAVSIDCMNKRVAYNGWKGISDIFVLDFADSLINAGVKTIIYTDISKDGMLTGPDMEGLKEIRDKTHINIIASGGVTTIEDIKALKNMSIDGAIIGRALYDGNLKIEKALEVATCS</sequence>
<comment type="similarity">
    <text evidence="4 12 13">Belongs to the HisA/HisF family.</text>
</comment>
<dbReference type="Proteomes" id="UP000050326">
    <property type="component" value="Unassembled WGS sequence"/>
</dbReference>
<dbReference type="InterPro" id="IPR006062">
    <property type="entry name" value="His_biosynth"/>
</dbReference>
<dbReference type="GO" id="GO:0005737">
    <property type="term" value="C:cytoplasm"/>
    <property type="evidence" value="ECO:0007669"/>
    <property type="project" value="UniProtKB-SubCell"/>
</dbReference>
<name>A0A0P8WB70_9CLOT</name>
<proteinExistence type="inferred from homology"/>
<evidence type="ECO:0000256" key="5">
    <source>
        <dbReference type="ARBA" id="ARBA00012550"/>
    </source>
</evidence>
<comment type="subcellular location">
    <subcellularLocation>
        <location evidence="2 12 14">Cytoplasm</location>
    </subcellularLocation>
</comment>
<evidence type="ECO:0000313" key="15">
    <source>
        <dbReference type="EMBL" id="KPU44964.1"/>
    </source>
</evidence>
<evidence type="ECO:0000256" key="13">
    <source>
        <dbReference type="RuleBase" id="RU003657"/>
    </source>
</evidence>
<keyword evidence="16" id="KW-1185">Reference proteome</keyword>
<dbReference type="InterPro" id="IPR023016">
    <property type="entry name" value="HisA/PriA"/>
</dbReference>
<dbReference type="GO" id="GO:0000105">
    <property type="term" value="P:L-histidine biosynthetic process"/>
    <property type="evidence" value="ECO:0007669"/>
    <property type="project" value="UniProtKB-UniRule"/>
</dbReference>
<keyword evidence="8 12" id="KW-0028">Amino-acid biosynthesis</keyword>
<organism evidence="15 16">
    <name type="scientific">Oxobacter pfennigii</name>
    <dbReference type="NCBI Taxonomy" id="36849"/>
    <lineage>
        <taxon>Bacteria</taxon>
        <taxon>Bacillati</taxon>
        <taxon>Bacillota</taxon>
        <taxon>Clostridia</taxon>
        <taxon>Eubacteriales</taxon>
        <taxon>Clostridiaceae</taxon>
        <taxon>Oxobacter</taxon>
    </lineage>
</organism>
<dbReference type="EMBL" id="LKET01000028">
    <property type="protein sequence ID" value="KPU44964.1"/>
    <property type="molecule type" value="Genomic_DNA"/>
</dbReference>
<dbReference type="Gene3D" id="3.20.20.70">
    <property type="entry name" value="Aldolase class I"/>
    <property type="match status" value="1"/>
</dbReference>
<protein>
    <recommendedName>
        <fullName evidence="6 12">1-(5-phosphoribosyl)-5-[(5-phosphoribosylamino)methylideneamino] imidazole-4-carboxamide isomerase</fullName>
        <ecNumber evidence="5 12">5.3.1.16</ecNumber>
    </recommendedName>
    <alternativeName>
        <fullName evidence="11 12">Phosphoribosylformimino-5-aminoimidazole carboxamide ribotide isomerase</fullName>
    </alternativeName>
</protein>
<dbReference type="PANTHER" id="PTHR43090">
    <property type="entry name" value="1-(5-PHOSPHORIBOSYL)-5-[(5-PHOSPHORIBOSYLAMINO)METHYLIDENEAMINO] IMIDAZOLE-4-CARBOXAMIDE ISOMERASE"/>
    <property type="match status" value="1"/>
</dbReference>
<evidence type="ECO:0000256" key="12">
    <source>
        <dbReference type="HAMAP-Rule" id="MF_01014"/>
    </source>
</evidence>
<comment type="pathway">
    <text evidence="3 12 14">Amino-acid biosynthesis; L-histidine biosynthesis; L-histidine from 5-phospho-alpha-D-ribose 1-diphosphate: step 4/9.</text>
</comment>
<dbReference type="RefSeq" id="WP_054874513.1">
    <property type="nucleotide sequence ID" value="NZ_LKET01000028.1"/>
</dbReference>
<dbReference type="AlphaFoldDB" id="A0A0P8WB70"/>
<evidence type="ECO:0000256" key="1">
    <source>
        <dbReference type="ARBA" id="ARBA00000901"/>
    </source>
</evidence>
<dbReference type="NCBIfam" id="TIGR00007">
    <property type="entry name" value="1-(5-phosphoribosyl)-5-[(5-phosphoribosylamino)methylideneamino]imidazole-4-carboxamide isomerase"/>
    <property type="match status" value="1"/>
</dbReference>
<dbReference type="PATRIC" id="fig|36849.3.peg.1529"/>
<keyword evidence="9 12" id="KW-0368">Histidine biosynthesis</keyword>
<dbReference type="GO" id="GO:0000162">
    <property type="term" value="P:L-tryptophan biosynthetic process"/>
    <property type="evidence" value="ECO:0007669"/>
    <property type="project" value="TreeGrafter"/>
</dbReference>
<dbReference type="STRING" id="36849.OXPF_14420"/>
<accession>A0A0P8WB70</accession>
<dbReference type="FunFam" id="3.20.20.70:FF:000009">
    <property type="entry name" value="1-(5-phosphoribosyl)-5-[(5-phosphoribosylamino)methylideneamino] imidazole-4-carboxamide isomerase"/>
    <property type="match status" value="1"/>
</dbReference>
<keyword evidence="10 12" id="KW-0413">Isomerase</keyword>
<evidence type="ECO:0000256" key="3">
    <source>
        <dbReference type="ARBA" id="ARBA00005133"/>
    </source>
</evidence>
<dbReference type="InterPro" id="IPR011060">
    <property type="entry name" value="RibuloseP-bd_barrel"/>
</dbReference>
<dbReference type="Pfam" id="PF00977">
    <property type="entry name" value="His_biosynth"/>
    <property type="match status" value="1"/>
</dbReference>
<reference evidence="15 16" key="1">
    <citation type="submission" date="2015-09" db="EMBL/GenBank/DDBJ databases">
        <title>Genome sequence of Oxobacter pfennigii DSM 3222.</title>
        <authorList>
            <person name="Poehlein A."/>
            <person name="Bengelsdorf F.R."/>
            <person name="Schiel-Bengelsdorf B."/>
            <person name="Duerre P."/>
            <person name="Daniel R."/>
        </authorList>
    </citation>
    <scope>NUCLEOTIDE SEQUENCE [LARGE SCALE GENOMIC DNA]</scope>
    <source>
        <strain evidence="15 16">DSM 3222</strain>
    </source>
</reference>
<dbReference type="OrthoDB" id="9807749at2"/>
<dbReference type="InterPro" id="IPR044524">
    <property type="entry name" value="Isoase_HisA-like"/>
</dbReference>
<comment type="caution">
    <text evidence="15">The sequence shown here is derived from an EMBL/GenBank/DDBJ whole genome shotgun (WGS) entry which is preliminary data.</text>
</comment>
<dbReference type="InterPro" id="IPR013785">
    <property type="entry name" value="Aldolase_TIM"/>
</dbReference>
<evidence type="ECO:0000256" key="14">
    <source>
        <dbReference type="RuleBase" id="RU003658"/>
    </source>
</evidence>
<dbReference type="UniPathway" id="UPA00031">
    <property type="reaction ID" value="UER00009"/>
</dbReference>
<dbReference type="HAMAP" id="MF_01014">
    <property type="entry name" value="HisA"/>
    <property type="match status" value="1"/>
</dbReference>